<sequence length="51" mass="5951">MYVFSSMIDFLNHNFRLPLILINNFGANKILIDANIKIIINKIGEMNDIER</sequence>
<protein>
    <submittedName>
        <fullName evidence="1">Uncharacterized protein</fullName>
    </submittedName>
</protein>
<evidence type="ECO:0000313" key="2">
    <source>
        <dbReference type="Proteomes" id="UP000257559"/>
    </source>
</evidence>
<evidence type="ECO:0000313" key="1">
    <source>
        <dbReference type="EMBL" id="SYV96903.1"/>
    </source>
</evidence>
<dbReference type="EMBL" id="LS991951">
    <property type="protein sequence ID" value="SYV96903.1"/>
    <property type="molecule type" value="Genomic_DNA"/>
</dbReference>
<reference evidence="2" key="1">
    <citation type="submission" date="2018-06" db="EMBL/GenBank/DDBJ databases">
        <authorList>
            <consortium name="Pathogen Informatics"/>
        </authorList>
    </citation>
    <scope>NUCLEOTIDE SEQUENCE [LARGE SCALE GENOMIC DNA]</scope>
    <source>
        <strain evidence="2">NCTC10132</strain>
    </source>
</reference>
<dbReference type="AlphaFoldDB" id="A0A3B0QA25"/>
<keyword evidence="2" id="KW-1185">Reference proteome</keyword>
<dbReference type="KEGG" id="medw:NCTC10132_00244"/>
<name>A0A3B0QA25_9BACT</name>
<gene>
    <name evidence="1" type="ORF">NCTC10132_00244</name>
</gene>
<accession>A0A3B0QA25</accession>
<organism evidence="1 2">
    <name type="scientific">Mycoplasmopsis edwardii</name>
    <dbReference type="NCBI Taxonomy" id="53558"/>
    <lineage>
        <taxon>Bacteria</taxon>
        <taxon>Bacillati</taxon>
        <taxon>Mycoplasmatota</taxon>
        <taxon>Mycoplasmoidales</taxon>
        <taxon>Metamycoplasmataceae</taxon>
        <taxon>Mycoplasmopsis</taxon>
    </lineage>
</organism>
<proteinExistence type="predicted"/>
<dbReference type="Proteomes" id="UP000257559">
    <property type="component" value="Chromosome"/>
</dbReference>